<dbReference type="Gene3D" id="1.20.5.170">
    <property type="match status" value="1"/>
</dbReference>
<evidence type="ECO:0000256" key="3">
    <source>
        <dbReference type="ARBA" id="ARBA00022737"/>
    </source>
</evidence>
<evidence type="ECO:0000256" key="11">
    <source>
        <dbReference type="SAM" id="MobiDB-lite"/>
    </source>
</evidence>
<feature type="coiled-coil region" evidence="10">
    <location>
        <begin position="437"/>
        <end position="478"/>
    </location>
</feature>
<dbReference type="FunFam" id="1.10.220.150:FF:000003">
    <property type="entry name" value="ARF GTPase-activating protein GIT2 isoform 1"/>
    <property type="match status" value="1"/>
</dbReference>
<dbReference type="SMART" id="SM00248">
    <property type="entry name" value="ANK"/>
    <property type="match status" value="3"/>
</dbReference>
<accession>A0A6A4SMP7</accession>
<dbReference type="InterPro" id="IPR032352">
    <property type="entry name" value="GIT1/2_CC"/>
</dbReference>
<evidence type="ECO:0000256" key="5">
    <source>
        <dbReference type="ARBA" id="ARBA00022833"/>
    </source>
</evidence>
<dbReference type="GO" id="GO:0007420">
    <property type="term" value="P:brain development"/>
    <property type="evidence" value="ECO:0007669"/>
    <property type="project" value="InterPro"/>
</dbReference>
<dbReference type="GO" id="GO:0036465">
    <property type="term" value="P:synaptic vesicle recycling"/>
    <property type="evidence" value="ECO:0007669"/>
    <property type="project" value="TreeGrafter"/>
</dbReference>
<dbReference type="InterPro" id="IPR001164">
    <property type="entry name" value="ArfGAP_dom"/>
</dbReference>
<evidence type="ECO:0000256" key="8">
    <source>
        <dbReference type="PROSITE-ProRule" id="PRU00023"/>
    </source>
</evidence>
<dbReference type="Pfam" id="PF12205">
    <property type="entry name" value="GIT1_C"/>
    <property type="match status" value="1"/>
</dbReference>
<dbReference type="SUPFAM" id="SSF48403">
    <property type="entry name" value="Ankyrin repeat"/>
    <property type="match status" value="1"/>
</dbReference>
<evidence type="ECO:0000256" key="10">
    <source>
        <dbReference type="SAM" id="Coils"/>
    </source>
</evidence>
<evidence type="ECO:0000313" key="13">
    <source>
        <dbReference type="EMBL" id="KAF0033835.1"/>
    </source>
</evidence>
<proteinExistence type="predicted"/>
<dbReference type="PANTHER" id="PTHR46097:SF4">
    <property type="entry name" value="ARF GTPASE-ACTIVATING PROTEIN GIT2"/>
    <property type="match status" value="1"/>
</dbReference>
<feature type="region of interest" description="Disordered" evidence="11">
    <location>
        <begin position="588"/>
        <end position="612"/>
    </location>
</feature>
<dbReference type="PANTHER" id="PTHR46097">
    <property type="entry name" value="G PROTEIN-COUPLED RECEPTOR KINASE INTERACTING ARFGAP"/>
    <property type="match status" value="1"/>
</dbReference>
<feature type="compositionally biased region" description="Low complexity" evidence="11">
    <location>
        <begin position="487"/>
        <end position="499"/>
    </location>
</feature>
<dbReference type="PRINTS" id="PR00405">
    <property type="entry name" value="REVINTRACTNG"/>
</dbReference>
<evidence type="ECO:0000256" key="6">
    <source>
        <dbReference type="ARBA" id="ARBA00023043"/>
    </source>
</evidence>
<dbReference type="EMBL" id="VEVO01000012">
    <property type="protein sequence ID" value="KAF0033835.1"/>
    <property type="molecule type" value="Genomic_DNA"/>
</dbReference>
<dbReference type="InterPro" id="IPR022018">
    <property type="entry name" value="GIT1_C"/>
</dbReference>
<evidence type="ECO:0000313" key="14">
    <source>
        <dbReference type="Proteomes" id="UP000438429"/>
    </source>
</evidence>
<keyword evidence="2" id="KW-0479">Metal-binding</keyword>
<dbReference type="FunFam" id="1.25.40.20:FF:000013">
    <property type="entry name" value="ARF GTPase-activating protein GIT1 isoform 1"/>
    <property type="match status" value="1"/>
</dbReference>
<dbReference type="InterPro" id="IPR013724">
    <property type="entry name" value="GIT_SHD"/>
</dbReference>
<dbReference type="Proteomes" id="UP000438429">
    <property type="component" value="Unassembled WGS sequence"/>
</dbReference>
<dbReference type="GO" id="GO:0098793">
    <property type="term" value="C:presynapse"/>
    <property type="evidence" value="ECO:0007669"/>
    <property type="project" value="GOC"/>
</dbReference>
<dbReference type="GO" id="GO:0031267">
    <property type="term" value="F:small GTPase binding"/>
    <property type="evidence" value="ECO:0007669"/>
    <property type="project" value="TreeGrafter"/>
</dbReference>
<dbReference type="InterPro" id="IPR038508">
    <property type="entry name" value="ArfGAP_dom_sf"/>
</dbReference>
<comment type="caution">
    <text evidence="13">The sequence shown here is derived from an EMBL/GenBank/DDBJ whole genome shotgun (WGS) entry which is preliminary data.</text>
</comment>
<evidence type="ECO:0000256" key="2">
    <source>
        <dbReference type="ARBA" id="ARBA00022723"/>
    </source>
</evidence>
<feature type="domain" description="Arf-GAP" evidence="12">
    <location>
        <begin position="1"/>
        <end position="124"/>
    </location>
</feature>
<dbReference type="SMART" id="SM00555">
    <property type="entry name" value="GIT"/>
    <property type="match status" value="2"/>
</dbReference>
<evidence type="ECO:0000256" key="9">
    <source>
        <dbReference type="PROSITE-ProRule" id="PRU00288"/>
    </source>
</evidence>
<name>A0A6A4SMP7_SCOMX</name>
<dbReference type="Gene3D" id="1.25.40.20">
    <property type="entry name" value="Ankyrin repeat-containing domain"/>
    <property type="match status" value="1"/>
</dbReference>
<keyword evidence="6 8" id="KW-0040">ANK repeat</keyword>
<dbReference type="GO" id="GO:0008277">
    <property type="term" value="P:regulation of G protein-coupled receptor signaling pathway"/>
    <property type="evidence" value="ECO:0007669"/>
    <property type="project" value="TreeGrafter"/>
</dbReference>
<dbReference type="Pfam" id="PF12796">
    <property type="entry name" value="Ank_2"/>
    <property type="match status" value="1"/>
</dbReference>
<dbReference type="Pfam" id="PF01412">
    <property type="entry name" value="ArfGap"/>
    <property type="match status" value="1"/>
</dbReference>
<dbReference type="Pfam" id="PF16559">
    <property type="entry name" value="GIT_CC"/>
    <property type="match status" value="1"/>
</dbReference>
<dbReference type="SMART" id="SM00105">
    <property type="entry name" value="ArfGap"/>
    <property type="match status" value="1"/>
</dbReference>
<protein>
    <recommendedName>
        <fullName evidence="12">Arf-GAP domain-containing protein</fullName>
    </recommendedName>
</protein>
<keyword evidence="5" id="KW-0862">Zinc</keyword>
<evidence type="ECO:0000256" key="4">
    <source>
        <dbReference type="ARBA" id="ARBA00022771"/>
    </source>
</evidence>
<dbReference type="GO" id="GO:0032012">
    <property type="term" value="P:regulation of ARF protein signal transduction"/>
    <property type="evidence" value="ECO:0007669"/>
    <property type="project" value="InterPro"/>
</dbReference>
<evidence type="ECO:0000256" key="1">
    <source>
        <dbReference type="ARBA" id="ARBA00022468"/>
    </source>
</evidence>
<dbReference type="SUPFAM" id="SSF57863">
    <property type="entry name" value="ArfGap/RecO-like zinc finger"/>
    <property type="match status" value="1"/>
</dbReference>
<dbReference type="AlphaFoldDB" id="A0A6A4SMP7"/>
<keyword evidence="4 9" id="KW-0863">Zinc-finger</keyword>
<dbReference type="InterPro" id="IPR002110">
    <property type="entry name" value="Ankyrin_rpt"/>
</dbReference>
<keyword evidence="7 10" id="KW-0175">Coiled coil</keyword>
<dbReference type="GO" id="GO:0005096">
    <property type="term" value="F:GTPase activator activity"/>
    <property type="evidence" value="ECO:0007669"/>
    <property type="project" value="UniProtKB-KW"/>
</dbReference>
<evidence type="ECO:0000259" key="12">
    <source>
        <dbReference type="PROSITE" id="PS50115"/>
    </source>
</evidence>
<dbReference type="Gene3D" id="1.20.120.330">
    <property type="entry name" value="Nucleotidyltransferases domain 2"/>
    <property type="match status" value="2"/>
</dbReference>
<feature type="region of interest" description="Disordered" evidence="11">
    <location>
        <begin position="480"/>
        <end position="561"/>
    </location>
</feature>
<dbReference type="Pfam" id="PF08518">
    <property type="entry name" value="GIT_SHD"/>
    <property type="match status" value="2"/>
</dbReference>
<gene>
    <name evidence="13" type="ORF">F2P81_013901</name>
</gene>
<feature type="compositionally biased region" description="Acidic residues" evidence="11">
    <location>
        <begin position="385"/>
        <end position="403"/>
    </location>
</feature>
<keyword evidence="3" id="KW-0677">Repeat</keyword>
<dbReference type="PROSITE" id="PS50115">
    <property type="entry name" value="ARFGAP"/>
    <property type="match status" value="1"/>
</dbReference>
<dbReference type="InterPro" id="IPR037278">
    <property type="entry name" value="ARFGAP/RecO"/>
</dbReference>
<dbReference type="PROSITE" id="PS50297">
    <property type="entry name" value="ANK_REP_REGION"/>
    <property type="match status" value="1"/>
</dbReference>
<dbReference type="GO" id="GO:0008270">
    <property type="term" value="F:zinc ion binding"/>
    <property type="evidence" value="ECO:0007669"/>
    <property type="project" value="UniProtKB-KW"/>
</dbReference>
<feature type="region of interest" description="Disordered" evidence="11">
    <location>
        <begin position="380"/>
        <end position="422"/>
    </location>
</feature>
<keyword evidence="1" id="KW-0343">GTPase activation</keyword>
<sequence>MSKRLRNTEVCADCSVPEPRWASVNRGVLICDECCSVHRSLGRHSSQVRHLTHTPWPPTQLQMVQTLFSNGANSIWEHSLLDPASVMSGKRKANPQDKLHPNKSEFIRAKYQMLAFVHRMPCREDDSSTAKDLSKQLHSSVRTGNLETCLRLLSLGAQANFFHPEKGNTPLHVAAKAGQVSQAELLTVYGADPGAPDSNGKTPIDYAREAGQHDLADRLVEIQYELTDRLAFYLCGRKPDHKNGQHFIVPQMADSSLDLSELAKAAKKKLQSLSHHLFEELAMDVYDEVDRRESDAVWLATQNHSTLVTETTVVPFLPVNPEYSSTRNQGRQKLARFNAHEFATLVIDILSDAKRRQQGNSVASPKDNVELILKSVAVRHCSDNQDNDQPDYDSVASDEDTDQELPSSKGDRTKSLDSDLSDSPITMQEYLDVKNALSVSEAKIQQLMKANNNLSDELRLMQKKLQSLQSENTSLRRQVPTNVYQIPSGSDYPDPSSPSALKRRQSALASRPMSMYETGSGLKPYLPKGEPSYPEEGIPTLQPFPPHASKLDKQSSMPESDYENTFYDSELEDSGLCRRGRLRSSGWLGEGNSIPELDNLETESDPTLPSTEDVIRKTEQITKNIQELLRAAQDNKHDRPCEREGVRRLRHSLGCFSTLVPWAEKAPPPLQSLSLRSPDPTSCFMPCSERIHVAVTEMAALFPKSQATRGQCASEESLLNRSADPIEMVSRHFNLPLQRPRSETVRGSLRLLTSSAYRLQSECRKAAPSEGCPGPDMQLVTQQVIQCAYDIAKAAKQLVTITTKENTN</sequence>
<dbReference type="InterPro" id="IPR047161">
    <property type="entry name" value="GIT-like"/>
</dbReference>
<organism evidence="13 14">
    <name type="scientific">Scophthalmus maximus</name>
    <name type="common">Turbot</name>
    <name type="synonym">Psetta maxima</name>
    <dbReference type="NCBI Taxonomy" id="52904"/>
    <lineage>
        <taxon>Eukaryota</taxon>
        <taxon>Metazoa</taxon>
        <taxon>Chordata</taxon>
        <taxon>Craniata</taxon>
        <taxon>Vertebrata</taxon>
        <taxon>Euteleostomi</taxon>
        <taxon>Actinopterygii</taxon>
        <taxon>Neopterygii</taxon>
        <taxon>Teleostei</taxon>
        <taxon>Neoteleostei</taxon>
        <taxon>Acanthomorphata</taxon>
        <taxon>Carangaria</taxon>
        <taxon>Pleuronectiformes</taxon>
        <taxon>Pleuronectoidei</taxon>
        <taxon>Scophthalmidae</taxon>
        <taxon>Scophthalmus</taxon>
    </lineage>
</organism>
<evidence type="ECO:0000256" key="7">
    <source>
        <dbReference type="ARBA" id="ARBA00023054"/>
    </source>
</evidence>
<dbReference type="Gene3D" id="1.10.220.150">
    <property type="entry name" value="Arf GTPase activating protein"/>
    <property type="match status" value="1"/>
</dbReference>
<dbReference type="PROSITE" id="PS50088">
    <property type="entry name" value="ANK_REPEAT"/>
    <property type="match status" value="1"/>
</dbReference>
<feature type="repeat" description="ANK" evidence="8">
    <location>
        <begin position="166"/>
        <end position="198"/>
    </location>
</feature>
<dbReference type="InterPro" id="IPR036770">
    <property type="entry name" value="Ankyrin_rpt-contain_sf"/>
</dbReference>
<reference evidence="13 14" key="1">
    <citation type="submission" date="2019-06" db="EMBL/GenBank/DDBJ databases">
        <title>Draft genomes of female and male turbot (Scophthalmus maximus).</title>
        <authorList>
            <person name="Xu H."/>
            <person name="Xu X.-W."/>
            <person name="Shao C."/>
            <person name="Chen S."/>
        </authorList>
    </citation>
    <scope>NUCLEOTIDE SEQUENCE [LARGE SCALE GENOMIC DNA]</scope>
    <source>
        <strain evidence="13">Ysfricsl-2016a</strain>
        <tissue evidence="13">Blood</tissue>
    </source>
</reference>